<protein>
    <submittedName>
        <fullName evidence="5">RNA-binding protein COG1094</fullName>
    </submittedName>
</protein>
<feature type="compositionally biased region" description="Basic and acidic residues" evidence="3">
    <location>
        <begin position="184"/>
        <end position="196"/>
    </location>
</feature>
<dbReference type="Proteomes" id="UP000509448">
    <property type="component" value="Chromosome"/>
</dbReference>
<evidence type="ECO:0000256" key="3">
    <source>
        <dbReference type="SAM" id="MobiDB-lite"/>
    </source>
</evidence>
<keyword evidence="6" id="KW-1185">Reference proteome</keyword>
<evidence type="ECO:0000256" key="1">
    <source>
        <dbReference type="ARBA" id="ARBA00022884"/>
    </source>
</evidence>
<evidence type="ECO:0000256" key="2">
    <source>
        <dbReference type="PROSITE-ProRule" id="PRU00117"/>
    </source>
</evidence>
<accession>A0A4P2VK13</accession>
<dbReference type="InterPro" id="IPR036612">
    <property type="entry name" value="KH_dom_type_1_sf"/>
</dbReference>
<feature type="region of interest" description="Disordered" evidence="3">
    <location>
        <begin position="184"/>
        <end position="205"/>
    </location>
</feature>
<dbReference type="RefSeq" id="WP_174447946.1">
    <property type="nucleotide sequence ID" value="NZ_AP018732.1"/>
</dbReference>
<dbReference type="Pfam" id="PF00013">
    <property type="entry name" value="KH_1"/>
    <property type="match status" value="1"/>
</dbReference>
<dbReference type="Gene3D" id="3.30.1370.10">
    <property type="entry name" value="K Homology domain, type 1"/>
    <property type="match status" value="2"/>
</dbReference>
<dbReference type="InterPro" id="IPR004087">
    <property type="entry name" value="KH_dom"/>
</dbReference>
<keyword evidence="1 2" id="KW-0694">RNA-binding</keyword>
<dbReference type="KEGG" id="ccai:NAS2_0221"/>
<dbReference type="PROSITE" id="PS50084">
    <property type="entry name" value="KH_TYPE_1"/>
    <property type="match status" value="2"/>
</dbReference>
<dbReference type="GeneID" id="55584038"/>
<reference evidence="5 6" key="1">
    <citation type="journal article" date="2019" name="ISME J.">
        <title>Isolation and characterization of a thermophilic sulfur- and iron-reducing thaumarchaeote from a terrestrial acidic hot spring.</title>
        <authorList>
            <person name="Kato S."/>
            <person name="Itoh T."/>
            <person name="Yuki M."/>
            <person name="Nagamori M."/>
            <person name="Ohnishi M."/>
            <person name="Uematsu K."/>
            <person name="Suzuki K."/>
            <person name="Takashina T."/>
            <person name="Ohkuma M."/>
        </authorList>
    </citation>
    <scope>NUCLEOTIDE SEQUENCE [LARGE SCALE GENOMIC DNA]</scope>
    <source>
        <strain evidence="5 6">NAS-02</strain>
    </source>
</reference>
<dbReference type="OrthoDB" id="7870at2157"/>
<dbReference type="Pfam" id="PF22891">
    <property type="entry name" value="KH_PNO1_2nd"/>
    <property type="match status" value="1"/>
</dbReference>
<feature type="domain" description="K Homology" evidence="4">
    <location>
        <begin position="85"/>
        <end position="158"/>
    </location>
</feature>
<dbReference type="PANTHER" id="PTHR12826:SF13">
    <property type="entry name" value="RNA-BINDING PROTEIN PNO1"/>
    <property type="match status" value="1"/>
</dbReference>
<evidence type="ECO:0000259" key="4">
    <source>
        <dbReference type="SMART" id="SM00322"/>
    </source>
</evidence>
<name>A0A4P2VK13_9ARCH</name>
<dbReference type="NCBIfam" id="TIGR03665">
    <property type="entry name" value="arCOG04150"/>
    <property type="match status" value="1"/>
</dbReference>
<proteinExistence type="predicted"/>
<evidence type="ECO:0000313" key="5">
    <source>
        <dbReference type="EMBL" id="BBE41618.1"/>
    </source>
</evidence>
<dbReference type="AlphaFoldDB" id="A0A4P2VK13"/>
<organism evidence="5 6">
    <name type="scientific">Conexivisphaera calida</name>
    <dbReference type="NCBI Taxonomy" id="1874277"/>
    <lineage>
        <taxon>Archaea</taxon>
        <taxon>Nitrososphaerota</taxon>
        <taxon>Conexivisphaeria</taxon>
        <taxon>Conexivisphaerales</taxon>
        <taxon>Conexivisphaeraceae</taxon>
        <taxon>Conexivisphaera</taxon>
    </lineage>
</organism>
<dbReference type="SUPFAM" id="SSF54791">
    <property type="entry name" value="Eukaryotic type KH-domain (KH-domain type I)"/>
    <property type="match status" value="2"/>
</dbReference>
<sequence length="205" mass="22622">MSIHNIVLRLPKDRIGALIGRDGSTKAKIEQECGVKLRIDSRTGDVEISAGEVPEESDISTARMIADAIGHGFSYERASRLLEPGNTLVIVDLREYAGHSRSDLKRIKGRIIGEEGKARRVVEELTGAYISVYDRFVAIAGTVDQVKAAEEAVRELASGGMHKVVYGKLQERRTMMRMERMKLWRKPGEPERDRGPEPIPGGGGV</sequence>
<dbReference type="InterPro" id="IPR055211">
    <property type="entry name" value="KH_PNO1_2nd"/>
</dbReference>
<evidence type="ECO:0000313" key="6">
    <source>
        <dbReference type="Proteomes" id="UP000509448"/>
    </source>
</evidence>
<dbReference type="SMART" id="SM00322">
    <property type="entry name" value="KH"/>
    <property type="match status" value="2"/>
</dbReference>
<dbReference type="PANTHER" id="PTHR12826">
    <property type="entry name" value="RIBONUCLEASE Y"/>
    <property type="match status" value="1"/>
</dbReference>
<dbReference type="GO" id="GO:0003723">
    <property type="term" value="F:RNA binding"/>
    <property type="evidence" value="ECO:0007669"/>
    <property type="project" value="UniProtKB-UniRule"/>
</dbReference>
<feature type="domain" description="K Homology" evidence="4">
    <location>
        <begin position="2"/>
        <end position="71"/>
    </location>
</feature>
<dbReference type="InterPro" id="IPR004088">
    <property type="entry name" value="KH_dom_type_1"/>
</dbReference>
<dbReference type="EMBL" id="AP018732">
    <property type="protein sequence ID" value="BBE41618.1"/>
    <property type="molecule type" value="Genomic_DNA"/>
</dbReference>
<dbReference type="InterPro" id="IPR019964">
    <property type="entry name" value="KH_domain_protein_archaea"/>
</dbReference>
<gene>
    <name evidence="5" type="ORF">NAS2_0221</name>
</gene>